<dbReference type="EMBL" id="JAKRKC020000001">
    <property type="protein sequence ID" value="MCK2217689.1"/>
    <property type="molecule type" value="Genomic_DNA"/>
</dbReference>
<comment type="caution">
    <text evidence="3">The sequence shown here is derived from an EMBL/GenBank/DDBJ whole genome shotgun (WGS) entry which is preliminary data.</text>
</comment>
<keyword evidence="4" id="KW-1185">Reference proteome</keyword>
<organism evidence="3 4">
    <name type="scientific">Actinomadura luzonensis</name>
    <dbReference type="NCBI Taxonomy" id="2805427"/>
    <lineage>
        <taxon>Bacteria</taxon>
        <taxon>Bacillati</taxon>
        <taxon>Actinomycetota</taxon>
        <taxon>Actinomycetes</taxon>
        <taxon>Streptosporangiales</taxon>
        <taxon>Thermomonosporaceae</taxon>
        <taxon>Actinomadura</taxon>
    </lineage>
</organism>
<dbReference type="SUPFAM" id="SSF50118">
    <property type="entry name" value="Cell growth inhibitor/plasmid maintenance toxic component"/>
    <property type="match status" value="1"/>
</dbReference>
<feature type="domain" description="DUF1918" evidence="2">
    <location>
        <begin position="1"/>
        <end position="55"/>
    </location>
</feature>
<evidence type="ECO:0000259" key="2">
    <source>
        <dbReference type="Pfam" id="PF08940"/>
    </source>
</evidence>
<name>A0ABT0FZB1_9ACTN</name>
<protein>
    <submittedName>
        <fullName evidence="3">DUF1918 domain-containing protein</fullName>
    </submittedName>
</protein>
<reference evidence="3 4" key="1">
    <citation type="submission" date="2022-04" db="EMBL/GenBank/DDBJ databases">
        <title>Genome draft of Actinomadura sp. ATCC 31491.</title>
        <authorList>
            <person name="Shi X."/>
            <person name="Du Y."/>
        </authorList>
    </citation>
    <scope>NUCLEOTIDE SEQUENCE [LARGE SCALE GENOMIC DNA]</scope>
    <source>
        <strain evidence="3 4">ATCC 31491</strain>
    </source>
</reference>
<dbReference type="Pfam" id="PF08940">
    <property type="entry name" value="DUF1918"/>
    <property type="match status" value="1"/>
</dbReference>
<evidence type="ECO:0000313" key="4">
    <source>
        <dbReference type="Proteomes" id="UP001317259"/>
    </source>
</evidence>
<accession>A0ABT0FZB1</accession>
<sequence length="60" mass="6206">MNATAGDRLLVHGYAVGKRDRSGVIAEMRGPCGGPPRTVRSGDGRTGPVFAGPDAVDVRQ</sequence>
<proteinExistence type="predicted"/>
<dbReference type="Proteomes" id="UP001317259">
    <property type="component" value="Unassembled WGS sequence"/>
</dbReference>
<dbReference type="InterPro" id="IPR015035">
    <property type="entry name" value="DUF1918"/>
</dbReference>
<dbReference type="Gene3D" id="2.30.30.440">
    <property type="entry name" value="Domain of unknown function DUF1918"/>
    <property type="match status" value="1"/>
</dbReference>
<evidence type="ECO:0000313" key="3">
    <source>
        <dbReference type="EMBL" id="MCK2217689.1"/>
    </source>
</evidence>
<evidence type="ECO:0000256" key="1">
    <source>
        <dbReference type="SAM" id="MobiDB-lite"/>
    </source>
</evidence>
<gene>
    <name evidence="3" type="ORF">MF672_028425</name>
</gene>
<feature type="region of interest" description="Disordered" evidence="1">
    <location>
        <begin position="26"/>
        <end position="60"/>
    </location>
</feature>